<gene>
    <name evidence="3" type="ORF">G5B40_09815</name>
</gene>
<dbReference type="Proteomes" id="UP000503336">
    <property type="component" value="Chromosome"/>
</dbReference>
<name>A0A7L5BYX8_9RHOB</name>
<sequence length="226" mass="23273">MIGIHVFLRPATLGLLAAVTAHPASAAIVTFTDRAIFEANVSGPLTTETFNDFTNDTSFLSPLDIGDFTISTESDVVSAGGEPTNQLDASPFSFGSSIIDGTTFGQAILQDDEALTFTFDAPIFAFGIDTRNLGNSGLLTSILVAGESFTPLQDGTSLLFSGVISDTAFSSVSFVFDALGGPSADGFAFDNVAYSGATVVPLPASLPLLVGALGVIGFLGRRRSAL</sequence>
<accession>A0A7L5BYX8</accession>
<protein>
    <recommendedName>
        <fullName evidence="5">VPLPA-CTERM sorting domain-containing protein</fullName>
    </recommendedName>
</protein>
<evidence type="ECO:0000256" key="2">
    <source>
        <dbReference type="SAM" id="SignalP"/>
    </source>
</evidence>
<evidence type="ECO:0000256" key="1">
    <source>
        <dbReference type="SAM" id="Phobius"/>
    </source>
</evidence>
<dbReference type="EMBL" id="CP049056">
    <property type="protein sequence ID" value="QIE55717.1"/>
    <property type="molecule type" value="Genomic_DNA"/>
</dbReference>
<feature type="chain" id="PRO_5029574334" description="VPLPA-CTERM sorting domain-containing protein" evidence="2">
    <location>
        <begin position="27"/>
        <end position="226"/>
    </location>
</feature>
<dbReference type="RefSeq" id="WP_165098009.1">
    <property type="nucleotide sequence ID" value="NZ_CP049056.1"/>
</dbReference>
<proteinExistence type="predicted"/>
<keyword evidence="1" id="KW-0812">Transmembrane</keyword>
<reference evidence="3 4" key="1">
    <citation type="submission" date="2020-02" db="EMBL/GenBank/DDBJ databases">
        <title>complete genome sequence of Rhodobacteraceae bacterium.</title>
        <authorList>
            <person name="Park J."/>
            <person name="Kim Y.-S."/>
            <person name="Kim K.-H."/>
        </authorList>
    </citation>
    <scope>NUCLEOTIDE SEQUENCE [LARGE SCALE GENOMIC DNA]</scope>
    <source>
        <strain evidence="3 4">RR4-56</strain>
    </source>
</reference>
<keyword evidence="1" id="KW-0472">Membrane</keyword>
<keyword evidence="2" id="KW-0732">Signal</keyword>
<feature type="signal peptide" evidence="2">
    <location>
        <begin position="1"/>
        <end position="26"/>
    </location>
</feature>
<keyword evidence="4" id="KW-1185">Reference proteome</keyword>
<dbReference type="KEGG" id="hdh:G5B40_09815"/>
<feature type="transmembrane region" description="Helical" evidence="1">
    <location>
        <begin position="200"/>
        <end position="220"/>
    </location>
</feature>
<keyword evidence="1" id="KW-1133">Transmembrane helix</keyword>
<evidence type="ECO:0008006" key="5">
    <source>
        <dbReference type="Google" id="ProtNLM"/>
    </source>
</evidence>
<dbReference type="AlphaFoldDB" id="A0A7L5BYX8"/>
<evidence type="ECO:0000313" key="3">
    <source>
        <dbReference type="EMBL" id="QIE55717.1"/>
    </source>
</evidence>
<organism evidence="3 4">
    <name type="scientific">Pikeienuella piscinae</name>
    <dbReference type="NCBI Taxonomy" id="2748098"/>
    <lineage>
        <taxon>Bacteria</taxon>
        <taxon>Pseudomonadati</taxon>
        <taxon>Pseudomonadota</taxon>
        <taxon>Alphaproteobacteria</taxon>
        <taxon>Rhodobacterales</taxon>
        <taxon>Paracoccaceae</taxon>
        <taxon>Pikeienuella</taxon>
    </lineage>
</organism>
<evidence type="ECO:0000313" key="4">
    <source>
        <dbReference type="Proteomes" id="UP000503336"/>
    </source>
</evidence>